<evidence type="ECO:0000256" key="1">
    <source>
        <dbReference type="SAM" id="MobiDB-lite"/>
    </source>
</evidence>
<dbReference type="AlphaFoldDB" id="A0A6B8KMF5"/>
<proteinExistence type="predicted"/>
<dbReference type="OrthoDB" id="5959484at2"/>
<dbReference type="Proteomes" id="UP000309061">
    <property type="component" value="Chromosome"/>
</dbReference>
<dbReference type="KEGG" id="mhey:H2LOC_013460"/>
<feature type="compositionally biased region" description="Polar residues" evidence="1">
    <location>
        <begin position="246"/>
        <end position="260"/>
    </location>
</feature>
<dbReference type="EMBL" id="CP046052">
    <property type="protein sequence ID" value="QGM48078.1"/>
    <property type="molecule type" value="Genomic_DNA"/>
</dbReference>
<feature type="region of interest" description="Disordered" evidence="1">
    <location>
        <begin position="234"/>
        <end position="283"/>
    </location>
</feature>
<reference evidence="3 4" key="1">
    <citation type="submission" date="2019-11" db="EMBL/GenBank/DDBJ databases">
        <title>The genome sequence of Methylocystis heyeri.</title>
        <authorList>
            <person name="Oshkin I.Y."/>
            <person name="Miroshnikov K."/>
            <person name="Dedysh S.N."/>
        </authorList>
    </citation>
    <scope>NUCLEOTIDE SEQUENCE [LARGE SCALE GENOMIC DNA]</scope>
    <source>
        <strain evidence="3 4">H2</strain>
    </source>
</reference>
<feature type="domain" description="DUF3631" evidence="2">
    <location>
        <begin position="53"/>
        <end position="234"/>
    </location>
</feature>
<organism evidence="3 4">
    <name type="scientific">Methylocystis heyeri</name>
    <dbReference type="NCBI Taxonomy" id="391905"/>
    <lineage>
        <taxon>Bacteria</taxon>
        <taxon>Pseudomonadati</taxon>
        <taxon>Pseudomonadota</taxon>
        <taxon>Alphaproteobacteria</taxon>
        <taxon>Hyphomicrobiales</taxon>
        <taxon>Methylocystaceae</taxon>
        <taxon>Methylocystis</taxon>
    </lineage>
</organism>
<dbReference type="Pfam" id="PF12307">
    <property type="entry name" value="DUF3631"/>
    <property type="match status" value="1"/>
</dbReference>
<keyword evidence="4" id="KW-1185">Reference proteome</keyword>
<accession>A0A6B8KMF5</accession>
<evidence type="ECO:0000313" key="4">
    <source>
        <dbReference type="Proteomes" id="UP000309061"/>
    </source>
</evidence>
<evidence type="ECO:0000313" key="3">
    <source>
        <dbReference type="EMBL" id="QGM48078.1"/>
    </source>
</evidence>
<evidence type="ECO:0000259" key="2">
    <source>
        <dbReference type="Pfam" id="PF12307"/>
    </source>
</evidence>
<protein>
    <submittedName>
        <fullName evidence="3">DUF3631 domain-containing protein</fullName>
    </submittedName>
</protein>
<sequence>MINAGYRRGATVGRCFTEKGKVLTQDFSTYAAVAMCGLGDLPDTIMSRSVIMRMRRRGQGEKVEAFRPHLHEQPASVLHGELASWAASVSGLAETAQPALPDGIADRGADVWGPLLTVAELAGGRWPDLARQAAIEAVLSAKVNERPSLPVQLLADIRTCFGDKDRLPTADLLAKLLADEEAPWGDIRGRKIDARKLAELLRPYGIQSSTIRMADGSTPKGYKRDSFQDTWKRYLPAPEPDATCATDATSQESHNKTGASSVADKTAPPPCGGTDEGVAKPES</sequence>
<dbReference type="InterPro" id="IPR022081">
    <property type="entry name" value="DUF3631"/>
</dbReference>
<name>A0A6B8KMF5_9HYPH</name>
<gene>
    <name evidence="3" type="ORF">H2LOC_013460</name>
</gene>